<dbReference type="EMBL" id="HACM01002417">
    <property type="protein sequence ID" value="CRZ02859.1"/>
    <property type="molecule type" value="Transcribed_RNA"/>
</dbReference>
<protein>
    <recommendedName>
        <fullName evidence="2">No apical meristem-associated C-terminal domain-containing protein</fullName>
    </recommendedName>
</protein>
<accession>A0A0H5R4A7</accession>
<reference evidence="1" key="1">
    <citation type="submission" date="2015-04" db="EMBL/GenBank/DDBJ databases">
        <title>The genome sequence of the plant pathogenic Rhizarian Plasmodiophora brassicae reveals insights in its biotrophic life cycle and the origin of chitin synthesis.</title>
        <authorList>
            <person name="Schwelm A."/>
            <person name="Fogelqvist J."/>
            <person name="Knaust A."/>
            <person name="Julke S."/>
            <person name="Lilja T."/>
            <person name="Dhandapani V."/>
            <person name="Bonilla-Rosso G."/>
            <person name="Karlsson M."/>
            <person name="Shevchenko A."/>
            <person name="Choi S.R."/>
            <person name="Kim H.G."/>
            <person name="Park J.Y."/>
            <person name="Lim Y.P."/>
            <person name="Ludwig-Muller J."/>
            <person name="Dixelius C."/>
        </authorList>
    </citation>
    <scope>NUCLEOTIDE SEQUENCE</scope>
    <source>
        <tissue evidence="1">Potato root galls</tissue>
    </source>
</reference>
<sequence>MDYLAPPPASQSITEVAAEAFTTPERSIGAKRAKALKTQDSETACEKIANAEGVAEKNKLLAEQNQLAKQEIEMKLFMMGPQSVESQAYFRRKREELANQ</sequence>
<proteinExistence type="predicted"/>
<dbReference type="AlphaFoldDB" id="A0A0H5R4A7"/>
<evidence type="ECO:0000313" key="1">
    <source>
        <dbReference type="EMBL" id="CRZ02859.1"/>
    </source>
</evidence>
<organism evidence="1">
    <name type="scientific">Spongospora subterranea</name>
    <dbReference type="NCBI Taxonomy" id="70186"/>
    <lineage>
        <taxon>Eukaryota</taxon>
        <taxon>Sar</taxon>
        <taxon>Rhizaria</taxon>
        <taxon>Endomyxa</taxon>
        <taxon>Phytomyxea</taxon>
        <taxon>Plasmodiophorida</taxon>
        <taxon>Plasmodiophoridae</taxon>
        <taxon>Spongospora</taxon>
    </lineage>
</organism>
<dbReference type="EMBL" id="HACM01002418">
    <property type="protein sequence ID" value="CRZ02860.1"/>
    <property type="molecule type" value="Transcribed_RNA"/>
</dbReference>
<evidence type="ECO:0008006" key="2">
    <source>
        <dbReference type="Google" id="ProtNLM"/>
    </source>
</evidence>
<name>A0A0H5R4A7_9EUKA</name>